<dbReference type="RefSeq" id="WP_090933949.1">
    <property type="nucleotide sequence ID" value="NZ_FNDJ01000009.1"/>
</dbReference>
<dbReference type="PANTHER" id="PTHR30146:SF148">
    <property type="entry name" value="HTH-TYPE TRANSCRIPTIONAL REPRESSOR PURR-RELATED"/>
    <property type="match status" value="1"/>
</dbReference>
<evidence type="ECO:0000313" key="7">
    <source>
        <dbReference type="Proteomes" id="UP000199202"/>
    </source>
</evidence>
<dbReference type="CDD" id="cd01392">
    <property type="entry name" value="HTH_LacI"/>
    <property type="match status" value="1"/>
</dbReference>
<dbReference type="PROSITE" id="PS50932">
    <property type="entry name" value="HTH_LACI_2"/>
    <property type="match status" value="1"/>
</dbReference>
<sequence>MSPRRVTLADVAKAAGVSRTTASLVLSGRGRELRISRDVEQRVLRAADELQYRPNIVSVNLRTGTSRTIGFVSDTVATSRLAGDMIKGALEAARERGFMLFIGETEGDAELERLLLQAMHDRQVDGLILASMFTRTIKVPGSMTAAPAVLLNALPDQPTPLPAVLPDEVEAGRRAARVLLDAGHRDDIYLIGAGPGMGDVPPASVAAVERLVGIREALAEAGVKVAGGRLCPDWQPEEGLAATRDLLETARPRALICFNDRIAMGAYQALDDAGLNVPDDVSVVSFDDHPIASWIRPKLTTVALPHYELGRKAVDVLFTEIGGDHAAPDRQGEVHRVPMPVRSRESIAPPSAQSG</sequence>
<proteinExistence type="predicted"/>
<evidence type="ECO:0000259" key="5">
    <source>
        <dbReference type="PROSITE" id="PS50932"/>
    </source>
</evidence>
<dbReference type="PROSITE" id="PS00356">
    <property type="entry name" value="HTH_LACI_1"/>
    <property type="match status" value="1"/>
</dbReference>
<evidence type="ECO:0000256" key="3">
    <source>
        <dbReference type="ARBA" id="ARBA00023125"/>
    </source>
</evidence>
<dbReference type="Pfam" id="PF13377">
    <property type="entry name" value="Peripla_BP_3"/>
    <property type="match status" value="1"/>
</dbReference>
<dbReference type="GO" id="GO:0003700">
    <property type="term" value="F:DNA-binding transcription factor activity"/>
    <property type="evidence" value="ECO:0007669"/>
    <property type="project" value="TreeGrafter"/>
</dbReference>
<dbReference type="Pfam" id="PF00356">
    <property type="entry name" value="LacI"/>
    <property type="match status" value="1"/>
</dbReference>
<dbReference type="InterPro" id="IPR010982">
    <property type="entry name" value="Lambda_DNA-bd_dom_sf"/>
</dbReference>
<gene>
    <name evidence="6" type="ORF">SAMN05421869_109289</name>
</gene>
<keyword evidence="7" id="KW-1185">Reference proteome</keyword>
<dbReference type="SUPFAM" id="SSF47413">
    <property type="entry name" value="lambda repressor-like DNA-binding domains"/>
    <property type="match status" value="1"/>
</dbReference>
<dbReference type="InterPro" id="IPR028082">
    <property type="entry name" value="Peripla_BP_I"/>
</dbReference>
<dbReference type="InterPro" id="IPR046335">
    <property type="entry name" value="LacI/GalR-like_sensor"/>
</dbReference>
<dbReference type="AlphaFoldDB" id="A0A1G8S6V8"/>
<keyword evidence="1" id="KW-0678">Repressor</keyword>
<protein>
    <submittedName>
        <fullName evidence="6">LacI family transcriptional regulator</fullName>
    </submittedName>
</protein>
<dbReference type="SUPFAM" id="SSF53822">
    <property type="entry name" value="Periplasmic binding protein-like I"/>
    <property type="match status" value="1"/>
</dbReference>
<organism evidence="6 7">
    <name type="scientific">Nonomuraea jiangxiensis</name>
    <dbReference type="NCBI Taxonomy" id="633440"/>
    <lineage>
        <taxon>Bacteria</taxon>
        <taxon>Bacillati</taxon>
        <taxon>Actinomycetota</taxon>
        <taxon>Actinomycetes</taxon>
        <taxon>Streptosporangiales</taxon>
        <taxon>Streptosporangiaceae</taxon>
        <taxon>Nonomuraea</taxon>
    </lineage>
</organism>
<evidence type="ECO:0000313" key="6">
    <source>
        <dbReference type="EMBL" id="SDJ24959.1"/>
    </source>
</evidence>
<dbReference type="PANTHER" id="PTHR30146">
    <property type="entry name" value="LACI-RELATED TRANSCRIPTIONAL REPRESSOR"/>
    <property type="match status" value="1"/>
</dbReference>
<dbReference type="Gene3D" id="1.10.260.40">
    <property type="entry name" value="lambda repressor-like DNA-binding domains"/>
    <property type="match status" value="1"/>
</dbReference>
<accession>A0A1G8S6V8</accession>
<dbReference type="OrthoDB" id="9798934at2"/>
<keyword evidence="2" id="KW-0805">Transcription regulation</keyword>
<dbReference type="SMART" id="SM00354">
    <property type="entry name" value="HTH_LACI"/>
    <property type="match status" value="1"/>
</dbReference>
<dbReference type="CDD" id="cd06288">
    <property type="entry name" value="PBP1_sucrose_transcription_regulator"/>
    <property type="match status" value="1"/>
</dbReference>
<feature type="domain" description="HTH lacI-type" evidence="5">
    <location>
        <begin position="6"/>
        <end position="63"/>
    </location>
</feature>
<dbReference type="Proteomes" id="UP000199202">
    <property type="component" value="Unassembled WGS sequence"/>
</dbReference>
<reference evidence="6 7" key="1">
    <citation type="submission" date="2016-10" db="EMBL/GenBank/DDBJ databases">
        <authorList>
            <person name="de Groot N.N."/>
        </authorList>
    </citation>
    <scope>NUCLEOTIDE SEQUENCE [LARGE SCALE GENOMIC DNA]</scope>
    <source>
        <strain evidence="6 7">CGMCC 4.6533</strain>
    </source>
</reference>
<keyword evidence="3" id="KW-0238">DNA-binding</keyword>
<evidence type="ECO:0000256" key="1">
    <source>
        <dbReference type="ARBA" id="ARBA00022491"/>
    </source>
</evidence>
<evidence type="ECO:0000256" key="2">
    <source>
        <dbReference type="ARBA" id="ARBA00023015"/>
    </source>
</evidence>
<name>A0A1G8S6V8_9ACTN</name>
<evidence type="ECO:0000256" key="4">
    <source>
        <dbReference type="ARBA" id="ARBA00023163"/>
    </source>
</evidence>
<dbReference type="Gene3D" id="3.40.50.2300">
    <property type="match status" value="2"/>
</dbReference>
<dbReference type="EMBL" id="FNDJ01000009">
    <property type="protein sequence ID" value="SDJ24959.1"/>
    <property type="molecule type" value="Genomic_DNA"/>
</dbReference>
<dbReference type="GO" id="GO:0000976">
    <property type="term" value="F:transcription cis-regulatory region binding"/>
    <property type="evidence" value="ECO:0007669"/>
    <property type="project" value="TreeGrafter"/>
</dbReference>
<dbReference type="InterPro" id="IPR000843">
    <property type="entry name" value="HTH_LacI"/>
</dbReference>
<keyword evidence="4" id="KW-0804">Transcription</keyword>
<dbReference type="STRING" id="633440.SAMN05421869_109289"/>